<name>A0AA38I3Q3_9CUCU</name>
<gene>
    <name evidence="4" type="ORF">Zmor_020335</name>
</gene>
<dbReference type="CDD" id="cd00397">
    <property type="entry name" value="DNA_BRE_C"/>
    <property type="match status" value="1"/>
</dbReference>
<evidence type="ECO:0000259" key="3">
    <source>
        <dbReference type="PROSITE" id="PS51898"/>
    </source>
</evidence>
<dbReference type="Proteomes" id="UP001168821">
    <property type="component" value="Unassembled WGS sequence"/>
</dbReference>
<dbReference type="AlphaFoldDB" id="A0AA38I3Q3"/>
<dbReference type="InterPro" id="IPR050090">
    <property type="entry name" value="Tyrosine_recombinase_XerCD"/>
</dbReference>
<dbReference type="InterPro" id="IPR011010">
    <property type="entry name" value="DNA_brk_join_enz"/>
</dbReference>
<keyword evidence="1" id="KW-0238">DNA-binding</keyword>
<dbReference type="PANTHER" id="PTHR30349:SF41">
    <property type="entry name" value="INTEGRASE_RECOMBINASE PROTEIN MJ0367-RELATED"/>
    <property type="match status" value="1"/>
</dbReference>
<proteinExistence type="predicted"/>
<organism evidence="4 5">
    <name type="scientific">Zophobas morio</name>
    <dbReference type="NCBI Taxonomy" id="2755281"/>
    <lineage>
        <taxon>Eukaryota</taxon>
        <taxon>Metazoa</taxon>
        <taxon>Ecdysozoa</taxon>
        <taxon>Arthropoda</taxon>
        <taxon>Hexapoda</taxon>
        <taxon>Insecta</taxon>
        <taxon>Pterygota</taxon>
        <taxon>Neoptera</taxon>
        <taxon>Endopterygota</taxon>
        <taxon>Coleoptera</taxon>
        <taxon>Polyphaga</taxon>
        <taxon>Cucujiformia</taxon>
        <taxon>Tenebrionidae</taxon>
        <taxon>Zophobas</taxon>
    </lineage>
</organism>
<dbReference type="InterPro" id="IPR002104">
    <property type="entry name" value="Integrase_catalytic"/>
</dbReference>
<feature type="domain" description="Tyr recombinase" evidence="3">
    <location>
        <begin position="113"/>
        <end position="306"/>
    </location>
</feature>
<accession>A0AA38I3Q3</accession>
<keyword evidence="5" id="KW-1185">Reference proteome</keyword>
<sequence>MSTSDEDTSVCTPPEIRKEASNVQCDQLLPQKSKEFYLKVYAQFKDWCKIKKVAKVSENVLLVYMEEKAKNKKASSLWATFSMLKQTLKLKENVDISKYYKVIAFLKRKNDSYTPKKAAVFEKHQITKFILEAPDEIFLSSKVILIIGIAGACRTDELCNMKMTDVDTREDMIVINIPQTKTKSSRKFVIMEPTWIDVVKKYLTKRPSPDMARLFIGFRGGKPTRQNMGHNTISKTPYKIAQYLQLPNVDEFTGHTLRRTSATILADMGGDILSLKRHGGWKSSMVAEGYVEESLTDKRRIANIIQGTPHHINLPAPSSSNILCERSEEVCSEMPSTSTHAATNSEITIPVENFTSNRNTSGINMSCHNCTINYYFK</sequence>
<comment type="caution">
    <text evidence="4">The sequence shown here is derived from an EMBL/GenBank/DDBJ whole genome shotgun (WGS) entry which is preliminary data.</text>
</comment>
<reference evidence="4" key="1">
    <citation type="journal article" date="2023" name="G3 (Bethesda)">
        <title>Whole genome assemblies of Zophobas morio and Tenebrio molitor.</title>
        <authorList>
            <person name="Kaur S."/>
            <person name="Stinson S.A."/>
            <person name="diCenzo G.C."/>
        </authorList>
    </citation>
    <scope>NUCLEOTIDE SEQUENCE</scope>
    <source>
        <strain evidence="4">QUZm001</strain>
    </source>
</reference>
<evidence type="ECO:0000256" key="2">
    <source>
        <dbReference type="ARBA" id="ARBA00023172"/>
    </source>
</evidence>
<evidence type="ECO:0000313" key="5">
    <source>
        <dbReference type="Proteomes" id="UP001168821"/>
    </source>
</evidence>
<dbReference type="SUPFAM" id="SSF56349">
    <property type="entry name" value="DNA breaking-rejoining enzymes"/>
    <property type="match status" value="1"/>
</dbReference>
<dbReference type="PROSITE" id="PS51898">
    <property type="entry name" value="TYR_RECOMBINASE"/>
    <property type="match status" value="1"/>
</dbReference>
<dbReference type="PANTHER" id="PTHR30349">
    <property type="entry name" value="PHAGE INTEGRASE-RELATED"/>
    <property type="match status" value="1"/>
</dbReference>
<keyword evidence="2" id="KW-0233">DNA recombination</keyword>
<evidence type="ECO:0000256" key="1">
    <source>
        <dbReference type="ARBA" id="ARBA00023125"/>
    </source>
</evidence>
<protein>
    <recommendedName>
        <fullName evidence="3">Tyr recombinase domain-containing protein</fullName>
    </recommendedName>
</protein>
<dbReference type="EMBL" id="JALNTZ010000006">
    <property type="protein sequence ID" value="KAJ3648540.1"/>
    <property type="molecule type" value="Genomic_DNA"/>
</dbReference>
<dbReference type="Pfam" id="PF00589">
    <property type="entry name" value="Phage_integrase"/>
    <property type="match status" value="1"/>
</dbReference>
<dbReference type="Gene3D" id="1.10.443.10">
    <property type="entry name" value="Intergrase catalytic core"/>
    <property type="match status" value="1"/>
</dbReference>
<evidence type="ECO:0000313" key="4">
    <source>
        <dbReference type="EMBL" id="KAJ3648540.1"/>
    </source>
</evidence>
<dbReference type="GO" id="GO:0003677">
    <property type="term" value="F:DNA binding"/>
    <property type="evidence" value="ECO:0007669"/>
    <property type="project" value="UniProtKB-KW"/>
</dbReference>
<dbReference type="GO" id="GO:0015074">
    <property type="term" value="P:DNA integration"/>
    <property type="evidence" value="ECO:0007669"/>
    <property type="project" value="InterPro"/>
</dbReference>
<dbReference type="GO" id="GO:0006310">
    <property type="term" value="P:DNA recombination"/>
    <property type="evidence" value="ECO:0007669"/>
    <property type="project" value="UniProtKB-KW"/>
</dbReference>
<dbReference type="InterPro" id="IPR013762">
    <property type="entry name" value="Integrase-like_cat_sf"/>
</dbReference>